<dbReference type="InterPro" id="IPR011989">
    <property type="entry name" value="ARM-like"/>
</dbReference>
<dbReference type="PANTHER" id="PTHR10261">
    <property type="entry name" value="COATOMER SUBUNIT GAMMA"/>
    <property type="match status" value="1"/>
</dbReference>
<dbReference type="SUPFAM" id="SSF55711">
    <property type="entry name" value="Subdomain of clathrin and coatomer appendage domain"/>
    <property type="match status" value="1"/>
</dbReference>
<keyword evidence="6 11" id="KW-0931">ER-Golgi transport</keyword>
<dbReference type="GO" id="GO:0005783">
    <property type="term" value="C:endoplasmic reticulum"/>
    <property type="evidence" value="ECO:0007669"/>
    <property type="project" value="TreeGrafter"/>
</dbReference>
<dbReference type="Gene3D" id="3.30.310.10">
    <property type="entry name" value="TATA-Binding Protein"/>
    <property type="match status" value="1"/>
</dbReference>
<dbReference type="GO" id="GO:0005198">
    <property type="term" value="F:structural molecule activity"/>
    <property type="evidence" value="ECO:0007669"/>
    <property type="project" value="InterPro"/>
</dbReference>
<dbReference type="AlphaFoldDB" id="A0A8U8CLA5"/>
<dbReference type="InterPro" id="IPR013040">
    <property type="entry name" value="Coatomer_gsu_app_Ig-like_dom"/>
</dbReference>
<name>A0A8U8CLA5_GEOPR</name>
<dbReference type="GO" id="GO:0030126">
    <property type="term" value="C:COPI vesicle coat"/>
    <property type="evidence" value="ECO:0007669"/>
    <property type="project" value="InterPro"/>
</dbReference>
<dbReference type="GO" id="GO:0005793">
    <property type="term" value="C:endoplasmic reticulum-Golgi intermediate compartment"/>
    <property type="evidence" value="ECO:0007669"/>
    <property type="project" value="TreeGrafter"/>
</dbReference>
<keyword evidence="7 11" id="KW-0653">Protein transport</keyword>
<dbReference type="InterPro" id="IPR002553">
    <property type="entry name" value="Clathrin/coatomer_adapt-like_N"/>
</dbReference>
<dbReference type="FunFam" id="3.30.310.10:FF:000006">
    <property type="entry name" value="Coatomer subunit gamma"/>
    <property type="match status" value="1"/>
</dbReference>
<sequence>MIKKFDKKDEESGSGSNPFQHLEKSAVLQEARLFNETPINPRRCLHILTKILYLLNQGEHFGTTEATEAFFAMTRLFQSNDQTLRRMCYLTIKEMANISEDVIIVTSRWDTLQNLGKWDFFPLWKRGCSSLALGTMLQAIERYMKQAIVDKVPGVSSSALVSSLYHALGLLYHLRKNDRLAVSKMLNKFTKSGLKSQFAYCMLIRIASKLLRESEEGHESPLFDFIESCLRNKHEMVIYEAASAIIHLPNCTARELAPAVSVLQLFCSSPKPVLRYAAVRTLNKVAMKHPSNLITDSNRSIATLAITTLLKTGSESSVDRLMKQISSFVSEISDEFKVVVVQAISALCQKYPRKHSVMMTFLSNMLRDDGGFEYKRAIVDCIISIIEENPESKEAGLAHLCEFIEDCEHTVLATKILHLLGKEGPRTPCPSKYIRFIFNRVVLENEAVRAAAVSALAKFGAQNENLLPSILVLLQRCMMDSDDEVRDRATFYLNVLQQRQLALNAAYIFNGLTVSVPGMEKALHQYTLEPSEKPFDMKSVPLATAPILEQKAEIALVTSKPEKVAPSRQDIFQEQLAAIPEFKGLGPLFKSSEPVQLTEAETEYFVRCIKHVFPAHIVFQFDCTNTLNDQLLERVTVQMEPSEGYDVICCIPAPSLAYNQPGMCYTLVRIPQDDPTAVACTFSCTMKFTVRDCDPSTGVPEEDGYEDEYVLEDLEVTVSDHLQKVLKPNFAAAWEEVGDDFEKEETFALSSIKTLDEAVNNIIKFLGMQPCERSDKVPENKNSHTLYLAGVYRGGCDVLLRSRLALGDGVTMQVTVRSKDETSVDVILASVG</sequence>
<reference evidence="12" key="3">
    <citation type="submission" date="2025-09" db="UniProtKB">
        <authorList>
            <consortium name="Ensembl"/>
        </authorList>
    </citation>
    <scope>IDENTIFICATION</scope>
</reference>
<evidence type="ECO:0000256" key="9">
    <source>
        <dbReference type="ARBA" id="ARBA00023136"/>
    </source>
</evidence>
<dbReference type="Pfam" id="PF16381">
    <property type="entry name" value="Coatomer_g_Cpla"/>
    <property type="match status" value="1"/>
</dbReference>
<proteinExistence type="inferred from homology"/>
<reference evidence="12" key="1">
    <citation type="submission" date="2020-02" db="EMBL/GenBank/DDBJ databases">
        <authorList>
            <person name="Enbody D E."/>
            <person name="Pettersson E M."/>
        </authorList>
    </citation>
    <scope>NUCLEOTIDE SEQUENCE [LARGE SCALE GENOMIC DNA]</scope>
</reference>
<keyword evidence="9 11" id="KW-0472">Membrane</keyword>
<keyword evidence="3 11" id="KW-0813">Transport</keyword>
<evidence type="ECO:0000256" key="5">
    <source>
        <dbReference type="ARBA" id="ARBA00022737"/>
    </source>
</evidence>
<organism evidence="12 13">
    <name type="scientific">Geospiza parvula</name>
    <name type="common">Small tree-finch</name>
    <name type="synonym">Camarhynchus parvulus</name>
    <dbReference type="NCBI Taxonomy" id="87175"/>
    <lineage>
        <taxon>Eukaryota</taxon>
        <taxon>Metazoa</taxon>
        <taxon>Chordata</taxon>
        <taxon>Craniata</taxon>
        <taxon>Vertebrata</taxon>
        <taxon>Euteleostomi</taxon>
        <taxon>Archelosauria</taxon>
        <taxon>Archosauria</taxon>
        <taxon>Dinosauria</taxon>
        <taxon>Saurischia</taxon>
        <taxon>Theropoda</taxon>
        <taxon>Coelurosauria</taxon>
        <taxon>Aves</taxon>
        <taxon>Neognathae</taxon>
        <taxon>Neoaves</taxon>
        <taxon>Telluraves</taxon>
        <taxon>Australaves</taxon>
        <taxon>Passeriformes</taxon>
        <taxon>Thraupidae</taxon>
        <taxon>Camarhynchus</taxon>
    </lineage>
</organism>
<evidence type="ECO:0000256" key="10">
    <source>
        <dbReference type="ARBA" id="ARBA00023329"/>
    </source>
</evidence>
<dbReference type="InterPro" id="IPR016024">
    <property type="entry name" value="ARM-type_fold"/>
</dbReference>
<dbReference type="Ensembl" id="ENSCPVT00000028348.1">
    <property type="protein sequence ID" value="ENSCPVP00000025220.1"/>
    <property type="gene ID" value="ENSCPVG00000012794.2"/>
</dbReference>
<comment type="subunit">
    <text evidence="11">Oligomeric complex.</text>
</comment>
<evidence type="ECO:0000256" key="3">
    <source>
        <dbReference type="ARBA" id="ARBA00022448"/>
    </source>
</evidence>
<dbReference type="PANTHER" id="PTHR10261:SF4">
    <property type="entry name" value="COATOMER SUBUNIT GAMMA-2"/>
    <property type="match status" value="1"/>
</dbReference>
<dbReference type="InterPro" id="IPR009028">
    <property type="entry name" value="Coatomer/calthrin_app_sub_C"/>
</dbReference>
<evidence type="ECO:0000256" key="1">
    <source>
        <dbReference type="ARBA" id="ARBA00004255"/>
    </source>
</evidence>
<dbReference type="SUPFAM" id="SSF49348">
    <property type="entry name" value="Clathrin adaptor appendage domain"/>
    <property type="match status" value="1"/>
</dbReference>
<keyword evidence="10 11" id="KW-0968">Cytoplasmic vesicle</keyword>
<dbReference type="FunFam" id="1.25.10.10:FF:000071">
    <property type="entry name" value="Coatomer subunit gamma"/>
    <property type="match status" value="1"/>
</dbReference>
<dbReference type="GO" id="GO:0009306">
    <property type="term" value="P:protein secretion"/>
    <property type="evidence" value="ECO:0007669"/>
    <property type="project" value="TreeGrafter"/>
</dbReference>
<dbReference type="InterPro" id="IPR032154">
    <property type="entry name" value="Coatomer_g_Cpla"/>
</dbReference>
<dbReference type="GO" id="GO:0000139">
    <property type="term" value="C:Golgi membrane"/>
    <property type="evidence" value="ECO:0007669"/>
    <property type="project" value="UniProtKB-SubCell"/>
</dbReference>
<dbReference type="GO" id="GO:0006886">
    <property type="term" value="P:intracellular protein transport"/>
    <property type="evidence" value="ECO:0007669"/>
    <property type="project" value="InterPro"/>
</dbReference>
<reference evidence="12" key="2">
    <citation type="submission" date="2025-08" db="UniProtKB">
        <authorList>
            <consortium name="Ensembl"/>
        </authorList>
    </citation>
    <scope>IDENTIFICATION</scope>
</reference>
<accession>A0A8U8CLA5</accession>
<evidence type="ECO:0000256" key="4">
    <source>
        <dbReference type="ARBA" id="ARBA00022490"/>
    </source>
</evidence>
<dbReference type="GO" id="GO:0006888">
    <property type="term" value="P:endoplasmic reticulum to Golgi vesicle-mediated transport"/>
    <property type="evidence" value="ECO:0007669"/>
    <property type="project" value="TreeGrafter"/>
</dbReference>
<dbReference type="FunFam" id="2.60.40.1480:FF:000001">
    <property type="entry name" value="Coatomer subunit gamma"/>
    <property type="match status" value="1"/>
</dbReference>
<evidence type="ECO:0000256" key="7">
    <source>
        <dbReference type="ARBA" id="ARBA00022927"/>
    </source>
</evidence>
<dbReference type="InterPro" id="IPR037067">
    <property type="entry name" value="Coatomer_gsu_app_sf"/>
</dbReference>
<comment type="similarity">
    <text evidence="2 11">Belongs to the COPG family.</text>
</comment>
<dbReference type="InterPro" id="IPR013041">
    <property type="entry name" value="Clathrin_app_Ig-like_sf"/>
</dbReference>
<keyword evidence="8 11" id="KW-0333">Golgi apparatus</keyword>
<comment type="function">
    <text evidence="11">The coatomer is a cytosolic protein complex that binds to dilysine motifs and reversibly associates with Golgi non-clathrin-coated vesicles, which further mediate biosynthetic protein transport from the ER, via the Golgi up to the trans Golgi network. Coatomer complex is required for budding from Golgi membranes, and is essential for the retrograde Golgi-to-ER transport of dilysine-tagged proteins.</text>
</comment>
<dbReference type="SUPFAM" id="SSF48371">
    <property type="entry name" value="ARM repeat"/>
    <property type="match status" value="1"/>
</dbReference>
<keyword evidence="5" id="KW-0677">Repeat</keyword>
<evidence type="ECO:0000256" key="6">
    <source>
        <dbReference type="ARBA" id="ARBA00022892"/>
    </source>
</evidence>
<protein>
    <recommendedName>
        <fullName evidence="11">Coatomer subunit gamma</fullName>
    </recommendedName>
</protein>
<dbReference type="Pfam" id="PF01602">
    <property type="entry name" value="Adaptin_N"/>
    <property type="match status" value="1"/>
</dbReference>
<dbReference type="InterPro" id="IPR017106">
    <property type="entry name" value="Coatomer_gsu"/>
</dbReference>
<dbReference type="GO" id="GO:0006891">
    <property type="term" value="P:intra-Golgi vesicle-mediated transport"/>
    <property type="evidence" value="ECO:0007669"/>
    <property type="project" value="TreeGrafter"/>
</dbReference>
<evidence type="ECO:0000256" key="2">
    <source>
        <dbReference type="ARBA" id="ARBA00010720"/>
    </source>
</evidence>
<dbReference type="Gene3D" id="1.25.10.10">
    <property type="entry name" value="Leucine-rich Repeat Variant"/>
    <property type="match status" value="3"/>
</dbReference>
<evidence type="ECO:0000313" key="12">
    <source>
        <dbReference type="Ensembl" id="ENSCPVP00000025220.1"/>
    </source>
</evidence>
<dbReference type="Proteomes" id="UP000694382">
    <property type="component" value="Chromosome 1A"/>
</dbReference>
<evidence type="ECO:0000313" key="13">
    <source>
        <dbReference type="Proteomes" id="UP000694382"/>
    </source>
</evidence>
<dbReference type="PIRSF" id="PIRSF037093">
    <property type="entry name" value="Coatomer_gamma_subunit"/>
    <property type="match status" value="1"/>
</dbReference>
<comment type="subcellular location">
    <subcellularLocation>
        <location evidence="11">Cytoplasm</location>
    </subcellularLocation>
    <subcellularLocation>
        <location evidence="1 11">Golgi apparatus membrane</location>
        <topology evidence="1 11">Peripheral membrane protein</topology>
        <orientation evidence="1 11">Cytoplasmic side</orientation>
    </subcellularLocation>
    <subcellularLocation>
        <location evidence="11">Cytoplasmic vesicle</location>
        <location evidence="11">COPI-coated vesicle membrane</location>
        <topology evidence="11">Peripheral membrane protein</topology>
        <orientation evidence="11">Cytoplasmic side</orientation>
    </subcellularLocation>
</comment>
<dbReference type="InterPro" id="IPR012295">
    <property type="entry name" value="TBP_dom_sf"/>
</dbReference>
<keyword evidence="4 11" id="KW-0963">Cytoplasm</keyword>
<dbReference type="Pfam" id="PF08752">
    <property type="entry name" value="COP-gamma_platf"/>
    <property type="match status" value="1"/>
</dbReference>
<evidence type="ECO:0000256" key="8">
    <source>
        <dbReference type="ARBA" id="ARBA00023034"/>
    </source>
</evidence>
<keyword evidence="13" id="KW-1185">Reference proteome</keyword>
<dbReference type="GO" id="GO:0072384">
    <property type="term" value="P:organelle transport along microtubule"/>
    <property type="evidence" value="ECO:0007669"/>
    <property type="project" value="TreeGrafter"/>
</dbReference>
<evidence type="ECO:0000256" key="11">
    <source>
        <dbReference type="PIRNR" id="PIRNR037093"/>
    </source>
</evidence>
<dbReference type="Gene3D" id="2.60.40.1480">
    <property type="entry name" value="Coatomer, gamma subunit, appendage domain"/>
    <property type="match status" value="1"/>
</dbReference>